<feature type="signal peptide" evidence="1">
    <location>
        <begin position="1"/>
        <end position="24"/>
    </location>
</feature>
<accession>A0A1W2DCC3</accession>
<keyword evidence="3" id="KW-1185">Reference proteome</keyword>
<reference evidence="2 3" key="1">
    <citation type="submission" date="2017-04" db="EMBL/GenBank/DDBJ databases">
        <authorList>
            <person name="Afonso C.L."/>
            <person name="Miller P.J."/>
            <person name="Scott M.A."/>
            <person name="Spackman E."/>
            <person name="Goraichik I."/>
            <person name="Dimitrov K.M."/>
            <person name="Suarez D.L."/>
            <person name="Swayne D.E."/>
        </authorList>
    </citation>
    <scope>NUCLEOTIDE SEQUENCE [LARGE SCALE GENOMIC DNA]</scope>
    <source>
        <strain evidence="2 3">DSM 19625</strain>
    </source>
</reference>
<dbReference type="AlphaFoldDB" id="A0A1W2DCC3"/>
<dbReference type="EMBL" id="FWYB01000006">
    <property type="protein sequence ID" value="SMC94756.1"/>
    <property type="molecule type" value="Genomic_DNA"/>
</dbReference>
<sequence length="102" mass="11311">MLRKITGLLILISFLLIKSTPLFAADQYVQKVTVSCTEQNTDEDQDAEKETKQLEIADEDFIDGADAKELISSFSGKVWPTMVPGIFSTYIALPYPPPNADL</sequence>
<dbReference type="STRING" id="475255.SAMN04488101_106136"/>
<dbReference type="Proteomes" id="UP000192678">
    <property type="component" value="Unassembled WGS sequence"/>
</dbReference>
<evidence type="ECO:0000313" key="2">
    <source>
        <dbReference type="EMBL" id="SMC94756.1"/>
    </source>
</evidence>
<feature type="chain" id="PRO_5012642062" evidence="1">
    <location>
        <begin position="25"/>
        <end position="102"/>
    </location>
</feature>
<dbReference type="OrthoDB" id="773039at2"/>
<name>A0A1W2DCC3_9SPHI</name>
<gene>
    <name evidence="2" type="ORF">SAMN04488101_106136</name>
</gene>
<evidence type="ECO:0000256" key="1">
    <source>
        <dbReference type="SAM" id="SignalP"/>
    </source>
</evidence>
<keyword evidence="1" id="KW-0732">Signal</keyword>
<proteinExistence type="predicted"/>
<protein>
    <submittedName>
        <fullName evidence="2">Uncharacterized protein</fullName>
    </submittedName>
</protein>
<organism evidence="2 3">
    <name type="scientific">Pedobacter nyackensis</name>
    <dbReference type="NCBI Taxonomy" id="475255"/>
    <lineage>
        <taxon>Bacteria</taxon>
        <taxon>Pseudomonadati</taxon>
        <taxon>Bacteroidota</taxon>
        <taxon>Sphingobacteriia</taxon>
        <taxon>Sphingobacteriales</taxon>
        <taxon>Sphingobacteriaceae</taxon>
        <taxon>Pedobacter</taxon>
    </lineage>
</organism>
<dbReference type="RefSeq" id="WP_084289739.1">
    <property type="nucleotide sequence ID" value="NZ_FWYB01000006.1"/>
</dbReference>
<evidence type="ECO:0000313" key="3">
    <source>
        <dbReference type="Proteomes" id="UP000192678"/>
    </source>
</evidence>